<accession>A0ABP8PMU9</accession>
<feature type="region of interest" description="Disordered" evidence="1">
    <location>
        <begin position="85"/>
        <end position="114"/>
    </location>
</feature>
<dbReference type="Proteomes" id="UP001501183">
    <property type="component" value="Unassembled WGS sequence"/>
</dbReference>
<feature type="domain" description="DUF4873" evidence="2">
    <location>
        <begin position="25"/>
        <end position="113"/>
    </location>
</feature>
<evidence type="ECO:0000256" key="1">
    <source>
        <dbReference type="SAM" id="MobiDB-lite"/>
    </source>
</evidence>
<evidence type="ECO:0000259" key="2">
    <source>
        <dbReference type="Pfam" id="PF16170"/>
    </source>
</evidence>
<evidence type="ECO:0000313" key="3">
    <source>
        <dbReference type="EMBL" id="GAA4488940.1"/>
    </source>
</evidence>
<proteinExistence type="predicted"/>
<reference evidence="4" key="1">
    <citation type="journal article" date="2019" name="Int. J. Syst. Evol. Microbiol.">
        <title>The Global Catalogue of Microorganisms (GCM) 10K type strain sequencing project: providing services to taxonomists for standard genome sequencing and annotation.</title>
        <authorList>
            <consortium name="The Broad Institute Genomics Platform"/>
            <consortium name="The Broad Institute Genome Sequencing Center for Infectious Disease"/>
            <person name="Wu L."/>
            <person name="Ma J."/>
        </authorList>
    </citation>
    <scope>NUCLEOTIDE SEQUENCE [LARGE SCALE GENOMIC DNA]</scope>
    <source>
        <strain evidence="4">JCM 32206</strain>
    </source>
</reference>
<dbReference type="EMBL" id="BAABFB010000075">
    <property type="protein sequence ID" value="GAA4488940.1"/>
    <property type="molecule type" value="Genomic_DNA"/>
</dbReference>
<dbReference type="RefSeq" id="WP_345351929.1">
    <property type="nucleotide sequence ID" value="NZ_BAABFB010000075.1"/>
</dbReference>
<name>A0ABP8PMU9_9NOCA</name>
<evidence type="ECO:0000313" key="4">
    <source>
        <dbReference type="Proteomes" id="UP001501183"/>
    </source>
</evidence>
<dbReference type="InterPro" id="IPR032371">
    <property type="entry name" value="DUF4873"/>
</dbReference>
<dbReference type="Pfam" id="PF16170">
    <property type="entry name" value="DUF4873"/>
    <property type="match status" value="1"/>
</dbReference>
<keyword evidence="4" id="KW-1185">Reference proteome</keyword>
<comment type="caution">
    <text evidence="3">The sequence shown here is derived from an EMBL/GenBank/DDBJ whole genome shotgun (WGS) entry which is preliminary data.</text>
</comment>
<gene>
    <name evidence="3" type="ORF">GCM10023094_49640</name>
</gene>
<organism evidence="3 4">
    <name type="scientific">Rhodococcus olei</name>
    <dbReference type="NCBI Taxonomy" id="2161675"/>
    <lineage>
        <taxon>Bacteria</taxon>
        <taxon>Bacillati</taxon>
        <taxon>Actinomycetota</taxon>
        <taxon>Actinomycetes</taxon>
        <taxon>Mycobacteriales</taxon>
        <taxon>Nocardiaceae</taxon>
        <taxon>Rhodococcus</taxon>
    </lineage>
</organism>
<sequence>MIRRRAIRRHRTPEPFDRAALEPDTAYTGPAVLGTDTGPLAVEVHLNGHFEPLDGRFHWYGRVDGTGLDGIAGHTRSRLTLAVGTGAPRPATLGEQDPWGHFRISGTGAPPFPLDEVEADLPIP</sequence>
<protein>
    <submittedName>
        <fullName evidence="3">DUF4873 domain-containing protein</fullName>
    </submittedName>
</protein>